<dbReference type="EMBL" id="JAUDCL010000025">
    <property type="protein sequence ID" value="MDM8202006.1"/>
    <property type="molecule type" value="Genomic_DNA"/>
</dbReference>
<reference evidence="1 2" key="3">
    <citation type="submission" date="2023-06" db="EMBL/GenBank/DDBJ databases">
        <authorList>
            <person name="Zeman M."/>
            <person name="Kubasova T."/>
            <person name="Jahodarova E."/>
            <person name="Nykrynova M."/>
            <person name="Rychlik I."/>
        </authorList>
    </citation>
    <scope>NUCLEOTIDE SEQUENCE [LARGE SCALE GENOMIC DNA]</scope>
    <source>
        <strain evidence="1 2">ET340</strain>
    </source>
</reference>
<dbReference type="Proteomes" id="UP001529380">
    <property type="component" value="Unassembled WGS sequence"/>
</dbReference>
<proteinExistence type="predicted"/>
<sequence>MGTLVAHRISFSDEFTCSRILIAVLMTHGTDFLGQATSAIVFKYSLIAQRVCGAGYQALPVGCIGGGIAQSIGTADQFASVIIGVCSHTAVRIGTAGQFAVFIGVGQRRSIFLGLTSDLAAPVIGVDFGGAVRICDGFRIAAITSIGVGGGIAVAVGFAGKPVVIIISVAFSTRLIANRSYTIFFIIGGGAGSTAFLGIGADTGIGIVSVGHQATIRHGLGCHTTVPIISVLQHQCTVEVGNCQQFVILVGIPQGIAIRVGYRSQIFSIITKVDSAASAVGDRGDVIPIPCETEGAGVVAHLDQLFAVAGKVRYGTIRFGQCDWCALLVEKHRGTGGIVGQNIVVSILTEGIDITCFSCKITRWIKLKEYAAAIGQLDQSFTHKDFSFVAPVVRPAASYSAFIDFAAIGDICTGKGKRFFSVNRKICIAPFQGARHHIYGIAITLNNDGRETVLSGEIFVLILCQTFLDGLLQFIRGNFRRVDRLAISIHQSRHGKVDGYLFVCGTGDRSDLNCVITGRQVGRSSVFYIATIPAEIVVDDIRSSSATTAAFYRKWGDARVRDIIEFFIIGAVNKEVFRQFTFRNTIIGIFVSGDRFKLIPVSISHAGHFIICQLEDLLQLFVGKRGLFGFSELLIFSCRLFTGFRGSSRFFAGHSSFSGFFTGRSSFRRLLGRNRSGNRFLTRSGSCLRHITGFRCSDRFFTRRRLFSGNWLRSGFLLRARSFLSFRFSSQSHGRNRFSDCGIHSCGFCDRSRFTCWCALIRNRLSFRSGRFLGLRRRNGCRRLFRGCRFNRFLCRFGLRSRFFGSSGDLRCFRRGFRSFGFFNRGCRSGYRGLLRSFSSFGSRRRYCLERIFQTVVLIILCQSTVCGRFTGQADTCIFGKCFKIGATFTKCAERLLNFIFTHVFGFIPIRRVTSNMQCIPGPINRAQKLSVLGIEVDVDITVIVQSKLHIRQLARNHWCIDFCIIGRDIVGCKRTHW</sequence>
<evidence type="ECO:0000313" key="2">
    <source>
        <dbReference type="Proteomes" id="UP001529380"/>
    </source>
</evidence>
<reference evidence="1 2" key="2">
    <citation type="submission" date="2023-06" db="EMBL/GenBank/DDBJ databases">
        <title>Identification and characterization of horizontal gene transfer across gut microbiota members of farm animals based on homology search.</title>
        <authorList>
            <person name="Schwarzerova J."/>
            <person name="Nykrynova M."/>
            <person name="Jureckova K."/>
            <person name="Cejkova D."/>
            <person name="Rychlik I."/>
        </authorList>
    </citation>
    <scope>NUCLEOTIDE SEQUENCE [LARGE SCALE GENOMIC DNA]</scope>
    <source>
        <strain evidence="1 2">ET340</strain>
    </source>
</reference>
<name>A0ABT7USY8_9FIRM</name>
<gene>
    <name evidence="1" type="ORF">QUW08_11990</name>
</gene>
<evidence type="ECO:0000313" key="1">
    <source>
        <dbReference type="EMBL" id="MDM8202006.1"/>
    </source>
</evidence>
<reference evidence="2" key="1">
    <citation type="submission" date="2023-06" db="EMBL/GenBank/DDBJ databases">
        <title>Identification and characterization of horizontal gene transfer across gut microbiota members of farm animals based on homology search.</title>
        <authorList>
            <person name="Zeman M."/>
            <person name="Kubasova T."/>
            <person name="Jahodarova E."/>
            <person name="Nykrynova M."/>
            <person name="Rychlik I."/>
        </authorList>
    </citation>
    <scope>NUCLEOTIDE SEQUENCE [LARGE SCALE GENOMIC DNA]</scope>
    <source>
        <strain evidence="2">ET340</strain>
    </source>
</reference>
<comment type="caution">
    <text evidence="1">The sequence shown here is derived from an EMBL/GenBank/DDBJ whole genome shotgun (WGS) entry which is preliminary data.</text>
</comment>
<keyword evidence="2" id="KW-1185">Reference proteome</keyword>
<accession>A0ABT7USY8</accession>
<organism evidence="1 2">
    <name type="scientific">Allofournierella massiliensis</name>
    <dbReference type="NCBI Taxonomy" id="1650663"/>
    <lineage>
        <taxon>Bacteria</taxon>
        <taxon>Bacillati</taxon>
        <taxon>Bacillota</taxon>
        <taxon>Clostridia</taxon>
        <taxon>Eubacteriales</taxon>
        <taxon>Oscillospiraceae</taxon>
        <taxon>Allofournierella</taxon>
    </lineage>
</organism>
<protein>
    <submittedName>
        <fullName evidence="1">Uncharacterized protein</fullName>
    </submittedName>
</protein>